<keyword evidence="3" id="KW-0804">Transcription</keyword>
<gene>
    <name evidence="5" type="ORF">E0H50_24125</name>
</gene>
<proteinExistence type="predicted"/>
<protein>
    <submittedName>
        <fullName evidence="5">LacI family transcriptional regulator</fullName>
    </submittedName>
</protein>
<evidence type="ECO:0000256" key="1">
    <source>
        <dbReference type="ARBA" id="ARBA00023015"/>
    </source>
</evidence>
<dbReference type="Gene3D" id="1.10.260.40">
    <property type="entry name" value="lambda repressor-like DNA-binding domains"/>
    <property type="match status" value="1"/>
</dbReference>
<sequence length="337" mass="35782">MTTLKDIAKRAGVSTAVVSAVISGARGNVRMSEATRLRVEQAIQDTGYRVNHAAQSLRLSRSGVIAAVVPKIANPVFELAIRGMHTAAEEHGDVLLLADALWIEPGSHLMSRIVGTGMVDGVLLRSTQWGTETAEELTKRSIPYVILQNPRPDDSVSVWIDDAAGIGLATTHLLGLGHRRIALVGGPVVPIASTARVDGYRSALRAAGVRFDRSLVKQVGYEPSDLAAATRELLGSARPPSALIIDNIVAAPGAIAAVIDLGLRIPDDLSIVVYQDLPIADAMRPAPSTVRMPVQQAGMRAYTTLRRLIDGRRVQSALVTRPAPKLIDRGSTAPYAG</sequence>
<keyword evidence="2" id="KW-0238">DNA-binding</keyword>
<dbReference type="PANTHER" id="PTHR30146:SF138">
    <property type="entry name" value="TRANSCRIPTIONAL REGULATORY PROTEIN"/>
    <property type="match status" value="1"/>
</dbReference>
<dbReference type="SMART" id="SM00354">
    <property type="entry name" value="HTH_LACI"/>
    <property type="match status" value="1"/>
</dbReference>
<evidence type="ECO:0000256" key="2">
    <source>
        <dbReference type="ARBA" id="ARBA00023125"/>
    </source>
</evidence>
<evidence type="ECO:0000259" key="4">
    <source>
        <dbReference type="PROSITE" id="PS50932"/>
    </source>
</evidence>
<dbReference type="RefSeq" id="WP_131292350.1">
    <property type="nucleotide sequence ID" value="NZ_SJKA01000008.1"/>
</dbReference>
<dbReference type="SUPFAM" id="SSF47413">
    <property type="entry name" value="lambda repressor-like DNA-binding domains"/>
    <property type="match status" value="1"/>
</dbReference>
<evidence type="ECO:0000313" key="5">
    <source>
        <dbReference type="EMBL" id="TCC30500.1"/>
    </source>
</evidence>
<dbReference type="GO" id="GO:0000976">
    <property type="term" value="F:transcription cis-regulatory region binding"/>
    <property type="evidence" value="ECO:0007669"/>
    <property type="project" value="TreeGrafter"/>
</dbReference>
<dbReference type="Proteomes" id="UP000292695">
    <property type="component" value="Unassembled WGS sequence"/>
</dbReference>
<dbReference type="PANTHER" id="PTHR30146">
    <property type="entry name" value="LACI-RELATED TRANSCRIPTIONAL REPRESSOR"/>
    <property type="match status" value="1"/>
</dbReference>
<keyword evidence="1" id="KW-0805">Transcription regulation</keyword>
<accession>A0A4R0IET7</accession>
<evidence type="ECO:0000256" key="3">
    <source>
        <dbReference type="ARBA" id="ARBA00023163"/>
    </source>
</evidence>
<feature type="domain" description="HTH lacI-type" evidence="4">
    <location>
        <begin position="2"/>
        <end position="59"/>
    </location>
</feature>
<dbReference type="CDD" id="cd01392">
    <property type="entry name" value="HTH_LacI"/>
    <property type="match status" value="1"/>
</dbReference>
<evidence type="ECO:0000313" key="6">
    <source>
        <dbReference type="Proteomes" id="UP000292695"/>
    </source>
</evidence>
<dbReference type="GO" id="GO:0003700">
    <property type="term" value="F:DNA-binding transcription factor activity"/>
    <property type="evidence" value="ECO:0007669"/>
    <property type="project" value="TreeGrafter"/>
</dbReference>
<reference evidence="5 6" key="1">
    <citation type="submission" date="2019-02" db="EMBL/GenBank/DDBJ databases">
        <title>Kribbella capetownensis sp. nov. and Kribbella speibonae sp. nov., isolated from soil.</title>
        <authorList>
            <person name="Curtis S.M."/>
            <person name="Norton I."/>
            <person name="Everest G.J."/>
            <person name="Meyers P.R."/>
        </authorList>
    </citation>
    <scope>NUCLEOTIDE SEQUENCE [LARGE SCALE GENOMIC DNA]</scope>
    <source>
        <strain evidence="5 6">DSM 27082</strain>
    </source>
</reference>
<dbReference type="EMBL" id="SJKA01000008">
    <property type="protein sequence ID" value="TCC30500.1"/>
    <property type="molecule type" value="Genomic_DNA"/>
</dbReference>
<dbReference type="InterPro" id="IPR028082">
    <property type="entry name" value="Peripla_BP_I"/>
</dbReference>
<dbReference type="InterPro" id="IPR010982">
    <property type="entry name" value="Lambda_DNA-bd_dom_sf"/>
</dbReference>
<dbReference type="PROSITE" id="PS50932">
    <property type="entry name" value="HTH_LACI_2"/>
    <property type="match status" value="1"/>
</dbReference>
<dbReference type="Pfam" id="PF00356">
    <property type="entry name" value="LacI"/>
    <property type="match status" value="1"/>
</dbReference>
<dbReference type="OrthoDB" id="9816215at2"/>
<keyword evidence="6" id="KW-1185">Reference proteome</keyword>
<dbReference type="AlphaFoldDB" id="A0A4R0IET7"/>
<name>A0A4R0IET7_9ACTN</name>
<dbReference type="InterPro" id="IPR000843">
    <property type="entry name" value="HTH_LacI"/>
</dbReference>
<dbReference type="SUPFAM" id="SSF53822">
    <property type="entry name" value="Periplasmic binding protein-like I"/>
    <property type="match status" value="1"/>
</dbReference>
<dbReference type="Pfam" id="PF13377">
    <property type="entry name" value="Peripla_BP_3"/>
    <property type="match status" value="1"/>
</dbReference>
<dbReference type="InterPro" id="IPR046335">
    <property type="entry name" value="LacI/GalR-like_sensor"/>
</dbReference>
<organism evidence="5 6">
    <name type="scientific">Kribbella sindirgiensis</name>
    <dbReference type="NCBI Taxonomy" id="1124744"/>
    <lineage>
        <taxon>Bacteria</taxon>
        <taxon>Bacillati</taxon>
        <taxon>Actinomycetota</taxon>
        <taxon>Actinomycetes</taxon>
        <taxon>Propionibacteriales</taxon>
        <taxon>Kribbellaceae</taxon>
        <taxon>Kribbella</taxon>
    </lineage>
</organism>
<comment type="caution">
    <text evidence="5">The sequence shown here is derived from an EMBL/GenBank/DDBJ whole genome shotgun (WGS) entry which is preliminary data.</text>
</comment>
<dbReference type="Gene3D" id="3.40.50.2300">
    <property type="match status" value="2"/>
</dbReference>
<dbReference type="CDD" id="cd06267">
    <property type="entry name" value="PBP1_LacI_sugar_binding-like"/>
    <property type="match status" value="1"/>
</dbReference>